<dbReference type="Pfam" id="PF17667">
    <property type="entry name" value="Pkinase_fungal"/>
    <property type="match status" value="1"/>
</dbReference>
<dbReference type="PANTHER" id="PTHR38248:SF2">
    <property type="entry name" value="FUNK1 11"/>
    <property type="match status" value="1"/>
</dbReference>
<dbReference type="PROSITE" id="PS50011">
    <property type="entry name" value="PROTEIN_KINASE_DOM"/>
    <property type="match status" value="1"/>
</dbReference>
<dbReference type="GO" id="GO:0005524">
    <property type="term" value="F:ATP binding"/>
    <property type="evidence" value="ECO:0007669"/>
    <property type="project" value="InterPro"/>
</dbReference>
<dbReference type="InterPro" id="IPR040976">
    <property type="entry name" value="Pkinase_fungal"/>
</dbReference>
<evidence type="ECO:0000259" key="2">
    <source>
        <dbReference type="PROSITE" id="PS50011"/>
    </source>
</evidence>
<feature type="compositionally biased region" description="Low complexity" evidence="1">
    <location>
        <begin position="679"/>
        <end position="690"/>
    </location>
</feature>
<feature type="compositionally biased region" description="Polar residues" evidence="1">
    <location>
        <begin position="691"/>
        <end position="702"/>
    </location>
</feature>
<sequence length="741" mass="83154">MRGKFVGGMHPSEFLGTFLGGDAFDNGSVPNSPWNDQVKNSFEAVNVGTTKMKGEKLLTTPPTESVMGTRLADAIQQCIDTKSFEYVDTHTQCDVNKIPRAPDTGTDGTLYAVSSRDLRGDKPNSKFSECTTEIKRAETAHVFSDNTAQDLELLLILTQDSIETRGQFTAYAVPPLMFQFRTHFFTVFIRGDTARLIRWDRAGAIVTTAFCYGEDPYLADFYWRFTNATPQARGHDTTVQRLSTSDTIALETREKLILKPNEPIYEIKVWNDVSTSTEDKNTEKVHTPQTADQGRSYYGTDAFVNNAQSATGRATRIFKVWDRLEDKIVALKDCWRVDSSSILPEGQVYKQLQEAKVRNIPTCLRAGDVDPSCPYQRTQTQCPPSSTRTLRSHIHYRIVMKEVCRCNITEFKNTKELVRVIRDALIAHTDACEKAGLLHRDVSAGNILITTDGKGLLSDWELSKEVAKLANARQHERTGTWQFMSAALLQQERPCHSIQDDLESFFHVFSWISLQYTKNHLSPVDLGEHLHDAYDKAVVDASRDLVYGAAAKLDKLKSRALQKIGFVDSAFRSLLLDWEDTCAARYDPDPDPSIVAQSRAALASATDPFIRDTLFHRVTDLVTQNKRDRLESGQWFIDRCDEAMKSNDWPSLAEARFKNPIITKDPASNVHVYPPTAPSTRGTKRTSGTSAEQLKSGSSTSDGKPKRRKVNPTVGNAQTTRRTRSSAFTSQMERVEEQADL</sequence>
<dbReference type="InterPro" id="IPR008266">
    <property type="entry name" value="Tyr_kinase_AS"/>
</dbReference>
<dbReference type="GO" id="GO:0004672">
    <property type="term" value="F:protein kinase activity"/>
    <property type="evidence" value="ECO:0007669"/>
    <property type="project" value="InterPro"/>
</dbReference>
<dbReference type="Proteomes" id="UP000297245">
    <property type="component" value="Unassembled WGS sequence"/>
</dbReference>
<proteinExistence type="predicted"/>
<organism evidence="3 4">
    <name type="scientific">Dendrothele bispora (strain CBS 962.96)</name>
    <dbReference type="NCBI Taxonomy" id="1314807"/>
    <lineage>
        <taxon>Eukaryota</taxon>
        <taxon>Fungi</taxon>
        <taxon>Dikarya</taxon>
        <taxon>Basidiomycota</taxon>
        <taxon>Agaricomycotina</taxon>
        <taxon>Agaricomycetes</taxon>
        <taxon>Agaricomycetidae</taxon>
        <taxon>Agaricales</taxon>
        <taxon>Agaricales incertae sedis</taxon>
        <taxon>Dendrothele</taxon>
    </lineage>
</organism>
<accession>A0A4S8KPA5</accession>
<dbReference type="Gene3D" id="1.10.510.10">
    <property type="entry name" value="Transferase(Phosphotransferase) domain 1"/>
    <property type="match status" value="1"/>
</dbReference>
<dbReference type="InterPro" id="IPR011009">
    <property type="entry name" value="Kinase-like_dom_sf"/>
</dbReference>
<feature type="region of interest" description="Disordered" evidence="1">
    <location>
        <begin position="665"/>
        <end position="741"/>
    </location>
</feature>
<gene>
    <name evidence="3" type="ORF">K435DRAFT_786745</name>
</gene>
<evidence type="ECO:0000313" key="4">
    <source>
        <dbReference type="Proteomes" id="UP000297245"/>
    </source>
</evidence>
<keyword evidence="4" id="KW-1185">Reference proteome</keyword>
<dbReference type="OrthoDB" id="2739948at2759"/>
<name>A0A4S8KPA5_DENBC</name>
<protein>
    <recommendedName>
        <fullName evidence="2">Protein kinase domain-containing protein</fullName>
    </recommendedName>
</protein>
<dbReference type="EMBL" id="ML180449">
    <property type="protein sequence ID" value="THU77403.1"/>
    <property type="molecule type" value="Genomic_DNA"/>
</dbReference>
<evidence type="ECO:0000256" key="1">
    <source>
        <dbReference type="SAM" id="MobiDB-lite"/>
    </source>
</evidence>
<dbReference type="InterPro" id="IPR000719">
    <property type="entry name" value="Prot_kinase_dom"/>
</dbReference>
<dbReference type="PANTHER" id="PTHR38248">
    <property type="entry name" value="FUNK1 6"/>
    <property type="match status" value="1"/>
</dbReference>
<evidence type="ECO:0000313" key="3">
    <source>
        <dbReference type="EMBL" id="THU77403.1"/>
    </source>
</evidence>
<reference evidence="3 4" key="1">
    <citation type="journal article" date="2019" name="Nat. Ecol. Evol.">
        <title>Megaphylogeny resolves global patterns of mushroom evolution.</title>
        <authorList>
            <person name="Varga T."/>
            <person name="Krizsan K."/>
            <person name="Foldi C."/>
            <person name="Dima B."/>
            <person name="Sanchez-Garcia M."/>
            <person name="Sanchez-Ramirez S."/>
            <person name="Szollosi G.J."/>
            <person name="Szarkandi J.G."/>
            <person name="Papp V."/>
            <person name="Albert L."/>
            <person name="Andreopoulos W."/>
            <person name="Angelini C."/>
            <person name="Antonin V."/>
            <person name="Barry K.W."/>
            <person name="Bougher N.L."/>
            <person name="Buchanan P."/>
            <person name="Buyck B."/>
            <person name="Bense V."/>
            <person name="Catcheside P."/>
            <person name="Chovatia M."/>
            <person name="Cooper J."/>
            <person name="Damon W."/>
            <person name="Desjardin D."/>
            <person name="Finy P."/>
            <person name="Geml J."/>
            <person name="Haridas S."/>
            <person name="Hughes K."/>
            <person name="Justo A."/>
            <person name="Karasinski D."/>
            <person name="Kautmanova I."/>
            <person name="Kiss B."/>
            <person name="Kocsube S."/>
            <person name="Kotiranta H."/>
            <person name="LaButti K.M."/>
            <person name="Lechner B.E."/>
            <person name="Liimatainen K."/>
            <person name="Lipzen A."/>
            <person name="Lukacs Z."/>
            <person name="Mihaltcheva S."/>
            <person name="Morgado L.N."/>
            <person name="Niskanen T."/>
            <person name="Noordeloos M.E."/>
            <person name="Ohm R.A."/>
            <person name="Ortiz-Santana B."/>
            <person name="Ovrebo C."/>
            <person name="Racz N."/>
            <person name="Riley R."/>
            <person name="Savchenko A."/>
            <person name="Shiryaev A."/>
            <person name="Soop K."/>
            <person name="Spirin V."/>
            <person name="Szebenyi C."/>
            <person name="Tomsovsky M."/>
            <person name="Tulloss R.E."/>
            <person name="Uehling J."/>
            <person name="Grigoriev I.V."/>
            <person name="Vagvolgyi C."/>
            <person name="Papp T."/>
            <person name="Martin F.M."/>
            <person name="Miettinen O."/>
            <person name="Hibbett D.S."/>
            <person name="Nagy L.G."/>
        </authorList>
    </citation>
    <scope>NUCLEOTIDE SEQUENCE [LARGE SCALE GENOMIC DNA]</scope>
    <source>
        <strain evidence="3 4">CBS 962.96</strain>
    </source>
</reference>
<dbReference type="SUPFAM" id="SSF56112">
    <property type="entry name" value="Protein kinase-like (PK-like)"/>
    <property type="match status" value="1"/>
</dbReference>
<dbReference type="AlphaFoldDB" id="A0A4S8KPA5"/>
<dbReference type="PROSITE" id="PS00109">
    <property type="entry name" value="PROTEIN_KINASE_TYR"/>
    <property type="match status" value="1"/>
</dbReference>
<feature type="domain" description="Protein kinase" evidence="2">
    <location>
        <begin position="303"/>
        <end position="644"/>
    </location>
</feature>